<evidence type="ECO:0000313" key="2">
    <source>
        <dbReference type="Proteomes" id="UP000814033"/>
    </source>
</evidence>
<gene>
    <name evidence="1" type="ORF">FA95DRAFT_1549807</name>
</gene>
<reference evidence="1" key="1">
    <citation type="submission" date="2021-02" db="EMBL/GenBank/DDBJ databases">
        <authorList>
            <consortium name="DOE Joint Genome Institute"/>
            <person name="Ahrendt S."/>
            <person name="Looney B.P."/>
            <person name="Miyauchi S."/>
            <person name="Morin E."/>
            <person name="Drula E."/>
            <person name="Courty P.E."/>
            <person name="Chicoki N."/>
            <person name="Fauchery L."/>
            <person name="Kohler A."/>
            <person name="Kuo A."/>
            <person name="Labutti K."/>
            <person name="Pangilinan J."/>
            <person name="Lipzen A."/>
            <person name="Riley R."/>
            <person name="Andreopoulos W."/>
            <person name="He G."/>
            <person name="Johnson J."/>
            <person name="Barry K.W."/>
            <person name="Grigoriev I.V."/>
            <person name="Nagy L."/>
            <person name="Hibbett D."/>
            <person name="Henrissat B."/>
            <person name="Matheny P.B."/>
            <person name="Labbe J."/>
            <person name="Martin F."/>
        </authorList>
    </citation>
    <scope>NUCLEOTIDE SEQUENCE</scope>
    <source>
        <strain evidence="1">FP105234-sp</strain>
    </source>
</reference>
<accession>A0ACB8R8E9</accession>
<protein>
    <submittedName>
        <fullName evidence="1">Cyclopropane-fatty-acyl-phospholipid synthase</fullName>
    </submittedName>
</protein>
<dbReference type="Proteomes" id="UP000814033">
    <property type="component" value="Unassembled WGS sequence"/>
</dbReference>
<proteinExistence type="predicted"/>
<reference evidence="1" key="2">
    <citation type="journal article" date="2022" name="New Phytol.">
        <title>Evolutionary transition to the ectomycorrhizal habit in the genomes of a hyperdiverse lineage of mushroom-forming fungi.</title>
        <authorList>
            <person name="Looney B."/>
            <person name="Miyauchi S."/>
            <person name="Morin E."/>
            <person name="Drula E."/>
            <person name="Courty P.E."/>
            <person name="Kohler A."/>
            <person name="Kuo A."/>
            <person name="LaButti K."/>
            <person name="Pangilinan J."/>
            <person name="Lipzen A."/>
            <person name="Riley R."/>
            <person name="Andreopoulos W."/>
            <person name="He G."/>
            <person name="Johnson J."/>
            <person name="Nolan M."/>
            <person name="Tritt A."/>
            <person name="Barry K.W."/>
            <person name="Grigoriev I.V."/>
            <person name="Nagy L.G."/>
            <person name="Hibbett D."/>
            <person name="Henrissat B."/>
            <person name="Matheny P.B."/>
            <person name="Labbe J."/>
            <person name="Martin F.M."/>
        </authorList>
    </citation>
    <scope>NUCLEOTIDE SEQUENCE</scope>
    <source>
        <strain evidence="1">FP105234-sp</strain>
    </source>
</reference>
<sequence>MHPPTLRSSVLSSVLTQAGIPKILVDYARAHVIGVLSKGVLTGSLIVQEETRSHEFGTSAPGRRPVVVKVLNDIFWVRVVVSHDIGVTEAYMNGDIDISSLQDLFELWLDNRNSLSDLATIFSSLFSRFSALAINTLGRQSLKMAQSNVEVAYDTSNELFKCFLSKEMMYSCALWGKEESGVRGDITAGRKPGDLEAAQKRKIDHILRKARVKAGDRLLEIGSGWGGMALEAARRGCRVDTVTLSVEQLKTVQERAEAAGLSEFITVHLCDYRQLPDSFKHQFDALVSCEMFEAVGLKHWHEYFEMMDWALKKDGAAAVITATSQPEHRYSEYQPNDYGRQYNWPNAHLPSATALAVGIQAAVPGKFVLESIEDHGIHYPRTLREWGRRFQENFTGNVVVQLQEQYPKLRQKEHLLAFKRKWMLMFAYAEVGFARAYTSLICWSFARPVSSFSLHGQSVWMIERSAGERL</sequence>
<dbReference type="EMBL" id="MU276200">
    <property type="protein sequence ID" value="KAI0040390.1"/>
    <property type="molecule type" value="Genomic_DNA"/>
</dbReference>
<organism evidence="1 2">
    <name type="scientific">Auriscalpium vulgare</name>
    <dbReference type="NCBI Taxonomy" id="40419"/>
    <lineage>
        <taxon>Eukaryota</taxon>
        <taxon>Fungi</taxon>
        <taxon>Dikarya</taxon>
        <taxon>Basidiomycota</taxon>
        <taxon>Agaricomycotina</taxon>
        <taxon>Agaricomycetes</taxon>
        <taxon>Russulales</taxon>
        <taxon>Auriscalpiaceae</taxon>
        <taxon>Auriscalpium</taxon>
    </lineage>
</organism>
<comment type="caution">
    <text evidence="1">The sequence shown here is derived from an EMBL/GenBank/DDBJ whole genome shotgun (WGS) entry which is preliminary data.</text>
</comment>
<keyword evidence="2" id="KW-1185">Reference proteome</keyword>
<evidence type="ECO:0000313" key="1">
    <source>
        <dbReference type="EMBL" id="KAI0040390.1"/>
    </source>
</evidence>
<name>A0ACB8R8E9_9AGAM</name>